<sequence length="225" mass="25090">MSIAQHISTILSQLKSSSAKLIAVTKTRSIEELKSTYEAGILDFGENRVQEMVEKQSQLPPDIRWHQIGHLQTNKVKYIAPFVHLIHSVDSFKLLKEINAQGKKLGRIIPCLFQMYIAQEESKFGLDQNELLSILSSPEFAELQHIKIIGLMGMASFTENEAQIVAEFSSLHDIFIELQTNKTGYSTGLVEWKELSMGMSGDFLIAAKLGSTMVRVGSAIYGARS</sequence>
<dbReference type="KEGG" id="psez:HME7025_00493"/>
<evidence type="ECO:0000259" key="5">
    <source>
        <dbReference type="Pfam" id="PF01168"/>
    </source>
</evidence>
<feature type="domain" description="Alanine racemase N-terminal" evidence="5">
    <location>
        <begin position="3"/>
        <end position="224"/>
    </location>
</feature>
<protein>
    <recommendedName>
        <fullName evidence="2">Pyridoxal phosphate homeostasis protein</fullName>
        <shortName evidence="2">PLP homeostasis protein</shortName>
    </recommendedName>
</protein>
<evidence type="ECO:0000256" key="2">
    <source>
        <dbReference type="HAMAP-Rule" id="MF_02087"/>
    </source>
</evidence>
<dbReference type="InterPro" id="IPR011078">
    <property type="entry name" value="PyrdxlP_homeostasis"/>
</dbReference>
<dbReference type="OrthoDB" id="9804072at2"/>
<dbReference type="RefSeq" id="WP_109322120.1">
    <property type="nucleotide sequence ID" value="NZ_CP029346.1"/>
</dbReference>
<dbReference type="Proteomes" id="UP000245468">
    <property type="component" value="Chromosome"/>
</dbReference>
<dbReference type="HAMAP" id="MF_02087">
    <property type="entry name" value="PLP_homeostasis"/>
    <property type="match status" value="1"/>
</dbReference>
<dbReference type="InterPro" id="IPR029066">
    <property type="entry name" value="PLP-binding_barrel"/>
</dbReference>
<dbReference type="CDD" id="cd00635">
    <property type="entry name" value="PLPDE_III_YBL036c_like"/>
    <property type="match status" value="1"/>
</dbReference>
<gene>
    <name evidence="6" type="ORF">HME7025_00493</name>
</gene>
<dbReference type="SUPFAM" id="SSF51419">
    <property type="entry name" value="PLP-binding barrel"/>
    <property type="match status" value="1"/>
</dbReference>
<keyword evidence="1 2" id="KW-0663">Pyridoxal phosphate</keyword>
<dbReference type="InterPro" id="IPR001608">
    <property type="entry name" value="Ala_racemase_N"/>
</dbReference>
<dbReference type="GO" id="GO:0030170">
    <property type="term" value="F:pyridoxal phosphate binding"/>
    <property type="evidence" value="ECO:0007669"/>
    <property type="project" value="UniProtKB-UniRule"/>
</dbReference>
<reference evidence="7" key="1">
    <citation type="submission" date="2018-05" db="EMBL/GenBank/DDBJ databases">
        <title>Pseudarcicella sp. HME7025 Genome sequencing and assembly.</title>
        <authorList>
            <person name="Kim H."/>
            <person name="Kang H."/>
            <person name="Joh K."/>
        </authorList>
    </citation>
    <scope>NUCLEOTIDE SEQUENCE [LARGE SCALE GENOMIC DNA]</scope>
    <source>
        <strain evidence="7">HME7025</strain>
    </source>
</reference>
<dbReference type="EMBL" id="CP029346">
    <property type="protein sequence ID" value="AWL08365.1"/>
    <property type="molecule type" value="Genomic_DNA"/>
</dbReference>
<dbReference type="PIRSF" id="PIRSF004848">
    <property type="entry name" value="YBL036c_PLPDEIII"/>
    <property type="match status" value="1"/>
</dbReference>
<evidence type="ECO:0000313" key="7">
    <source>
        <dbReference type="Proteomes" id="UP000245468"/>
    </source>
</evidence>
<dbReference type="NCBIfam" id="TIGR00044">
    <property type="entry name" value="YggS family pyridoxal phosphate-dependent enzyme"/>
    <property type="match status" value="1"/>
</dbReference>
<organism evidence="6 7">
    <name type="scientific">Aquirufa nivalisilvae</name>
    <dbReference type="NCBI Taxonomy" id="2516557"/>
    <lineage>
        <taxon>Bacteria</taxon>
        <taxon>Pseudomonadati</taxon>
        <taxon>Bacteroidota</taxon>
        <taxon>Cytophagia</taxon>
        <taxon>Cytophagales</taxon>
        <taxon>Flectobacillaceae</taxon>
        <taxon>Aquirufa</taxon>
    </lineage>
</organism>
<dbReference type="Gene3D" id="3.20.20.10">
    <property type="entry name" value="Alanine racemase"/>
    <property type="match status" value="1"/>
</dbReference>
<dbReference type="Pfam" id="PF01168">
    <property type="entry name" value="Ala_racemase_N"/>
    <property type="match status" value="1"/>
</dbReference>
<evidence type="ECO:0000256" key="1">
    <source>
        <dbReference type="ARBA" id="ARBA00022898"/>
    </source>
</evidence>
<comment type="cofactor">
    <cofactor evidence="3">
        <name>pyridoxal 5'-phosphate</name>
        <dbReference type="ChEBI" id="CHEBI:597326"/>
    </cofactor>
</comment>
<comment type="similarity">
    <text evidence="2 4">Belongs to the pyridoxal phosphate-binding protein YggS/PROSC family.</text>
</comment>
<keyword evidence="7" id="KW-1185">Reference proteome</keyword>
<proteinExistence type="inferred from homology"/>
<dbReference type="AlphaFoldDB" id="A0A2S2DSL6"/>
<evidence type="ECO:0000313" key="6">
    <source>
        <dbReference type="EMBL" id="AWL08365.1"/>
    </source>
</evidence>
<evidence type="ECO:0000256" key="3">
    <source>
        <dbReference type="PIRSR" id="PIRSR004848-1"/>
    </source>
</evidence>
<name>A0A2S2DSL6_9BACT</name>
<feature type="modified residue" description="N6-(pyridoxal phosphate)lysine" evidence="2 3">
    <location>
        <position position="26"/>
    </location>
</feature>
<comment type="function">
    <text evidence="2">Pyridoxal 5'-phosphate (PLP)-binding protein, which is involved in PLP homeostasis.</text>
</comment>
<accession>A0A2S2DSL6</accession>
<dbReference type="PANTHER" id="PTHR10146:SF14">
    <property type="entry name" value="PYRIDOXAL PHOSPHATE HOMEOSTASIS PROTEIN"/>
    <property type="match status" value="1"/>
</dbReference>
<dbReference type="PANTHER" id="PTHR10146">
    <property type="entry name" value="PROLINE SYNTHETASE CO-TRANSCRIBED BACTERIAL HOMOLOG PROTEIN"/>
    <property type="match status" value="1"/>
</dbReference>
<evidence type="ECO:0000256" key="4">
    <source>
        <dbReference type="RuleBase" id="RU004514"/>
    </source>
</evidence>